<proteinExistence type="predicted"/>
<evidence type="ECO:0000313" key="1">
    <source>
        <dbReference type="Proteomes" id="UP001652582"/>
    </source>
</evidence>
<dbReference type="RefSeq" id="XP_052742987.1">
    <property type="nucleotide sequence ID" value="XM_052887027.1"/>
</dbReference>
<dbReference type="InterPro" id="IPR009003">
    <property type="entry name" value="Peptidase_S1_PA"/>
</dbReference>
<evidence type="ECO:0000313" key="2">
    <source>
        <dbReference type="RefSeq" id="XP_052742987.1"/>
    </source>
</evidence>
<dbReference type="GeneID" id="112051210"/>
<dbReference type="Gene3D" id="2.40.10.10">
    <property type="entry name" value="Trypsin-like serine proteases"/>
    <property type="match status" value="2"/>
</dbReference>
<gene>
    <name evidence="2" type="primary">LOC112051210</name>
</gene>
<dbReference type="Proteomes" id="UP001652582">
    <property type="component" value="Chromosome 18"/>
</dbReference>
<keyword evidence="1" id="KW-1185">Reference proteome</keyword>
<accession>A0ABM3LV98</accession>
<sequence>MYGTFNSLFLVSFASGYVYNKPPYWNLRNTETSTLRTDLNLSNSYFLALRNYQVNAKSASEIDYPWIARVVHSRQYSRPQLCTAVCIGQQIFITAARCVTVLKITYTSLIYQDQRLKPKAFVLPTNKTKQMYDDVGFIIVHDEFPGQWKALALLDEQRTDRTFTWFENMVFDEFEHKVVGYAKFKTDESSLVWKRPYHLTQLKVHVSLDLCREILIYNQRVDGFAVPCYHSCTLAQFEGKEGNTMHTNCMNYHGSEGSAIINLKTNKLLGIATWGAYFKKHELPVGFSIPNSDNFLEDKICAEKIRDDSDFIVDPGYYQQLCDDNGNRRIFNRNNKNRH</sequence>
<protein>
    <submittedName>
        <fullName evidence="2">Uncharacterized protein LOC112051210 isoform X1</fullName>
    </submittedName>
</protein>
<organism evidence="1 2">
    <name type="scientific">Bicyclus anynana</name>
    <name type="common">Squinting bush brown butterfly</name>
    <dbReference type="NCBI Taxonomy" id="110368"/>
    <lineage>
        <taxon>Eukaryota</taxon>
        <taxon>Metazoa</taxon>
        <taxon>Ecdysozoa</taxon>
        <taxon>Arthropoda</taxon>
        <taxon>Hexapoda</taxon>
        <taxon>Insecta</taxon>
        <taxon>Pterygota</taxon>
        <taxon>Neoptera</taxon>
        <taxon>Endopterygota</taxon>
        <taxon>Lepidoptera</taxon>
        <taxon>Glossata</taxon>
        <taxon>Ditrysia</taxon>
        <taxon>Papilionoidea</taxon>
        <taxon>Nymphalidae</taxon>
        <taxon>Satyrinae</taxon>
        <taxon>Satyrini</taxon>
        <taxon>Mycalesina</taxon>
        <taxon>Bicyclus</taxon>
    </lineage>
</organism>
<dbReference type="InterPro" id="IPR043504">
    <property type="entry name" value="Peptidase_S1_PA_chymotrypsin"/>
</dbReference>
<dbReference type="SUPFAM" id="SSF50494">
    <property type="entry name" value="Trypsin-like serine proteases"/>
    <property type="match status" value="1"/>
</dbReference>
<name>A0ABM3LV98_BICAN</name>
<reference evidence="2" key="1">
    <citation type="submission" date="2025-08" db="UniProtKB">
        <authorList>
            <consortium name="RefSeq"/>
        </authorList>
    </citation>
    <scope>IDENTIFICATION</scope>
</reference>